<evidence type="ECO:0000313" key="1">
    <source>
        <dbReference type="EMBL" id="TWU21349.1"/>
    </source>
</evidence>
<reference evidence="1 2" key="1">
    <citation type="submission" date="2019-02" db="EMBL/GenBank/DDBJ databases">
        <title>Deep-cultivation of Planctomycetes and their phenomic and genomic characterization uncovers novel biology.</title>
        <authorList>
            <person name="Wiegand S."/>
            <person name="Jogler M."/>
            <person name="Boedeker C."/>
            <person name="Pinto D."/>
            <person name="Vollmers J."/>
            <person name="Rivas-Marin E."/>
            <person name="Kohn T."/>
            <person name="Peeters S.H."/>
            <person name="Heuer A."/>
            <person name="Rast P."/>
            <person name="Oberbeckmann S."/>
            <person name="Bunk B."/>
            <person name="Jeske O."/>
            <person name="Meyerdierks A."/>
            <person name="Storesund J.E."/>
            <person name="Kallscheuer N."/>
            <person name="Luecker S."/>
            <person name="Lage O.M."/>
            <person name="Pohl T."/>
            <person name="Merkel B.J."/>
            <person name="Hornburger P."/>
            <person name="Mueller R.-W."/>
            <person name="Bruemmer F."/>
            <person name="Labrenz M."/>
            <person name="Spormann A.M."/>
            <person name="Op Den Camp H."/>
            <person name="Overmann J."/>
            <person name="Amann R."/>
            <person name="Jetten M.S.M."/>
            <person name="Mascher T."/>
            <person name="Medema M.H."/>
            <person name="Devos D.P."/>
            <person name="Kaster A.-K."/>
            <person name="Ovreas L."/>
            <person name="Rohde M."/>
            <person name="Galperin M.Y."/>
            <person name="Jogler C."/>
        </authorList>
    </citation>
    <scope>NUCLEOTIDE SEQUENCE [LARGE SCALE GENOMIC DNA]</scope>
    <source>
        <strain evidence="1 2">Pla144</strain>
    </source>
</reference>
<organism evidence="1 2">
    <name type="scientific">Bythopirellula polymerisocia</name>
    <dbReference type="NCBI Taxonomy" id="2528003"/>
    <lineage>
        <taxon>Bacteria</taxon>
        <taxon>Pseudomonadati</taxon>
        <taxon>Planctomycetota</taxon>
        <taxon>Planctomycetia</taxon>
        <taxon>Pirellulales</taxon>
        <taxon>Lacipirellulaceae</taxon>
        <taxon>Bythopirellula</taxon>
    </lineage>
</organism>
<evidence type="ECO:0000313" key="2">
    <source>
        <dbReference type="Proteomes" id="UP000318437"/>
    </source>
</evidence>
<comment type="caution">
    <text evidence="1">The sequence shown here is derived from an EMBL/GenBank/DDBJ whole genome shotgun (WGS) entry which is preliminary data.</text>
</comment>
<sequence length="82" mass="9337">MIAVWNGSIIAKKHLLLNRNGRTAKKLRSNSEMNKRCCSAAYTFKKIQTLKNEFLSLYTLRRIEHIKQVPIPHAKNALASGT</sequence>
<dbReference type="AlphaFoldDB" id="A0A5C6CEW6"/>
<keyword evidence="2" id="KW-1185">Reference proteome</keyword>
<name>A0A5C6CEW6_9BACT</name>
<protein>
    <submittedName>
        <fullName evidence="1">Uncharacterized protein</fullName>
    </submittedName>
</protein>
<dbReference type="Proteomes" id="UP000318437">
    <property type="component" value="Unassembled WGS sequence"/>
</dbReference>
<gene>
    <name evidence="1" type="ORF">Pla144_45690</name>
</gene>
<accession>A0A5C6CEW6</accession>
<dbReference type="EMBL" id="SJPS01000010">
    <property type="protein sequence ID" value="TWU21349.1"/>
    <property type="molecule type" value="Genomic_DNA"/>
</dbReference>
<proteinExistence type="predicted"/>